<dbReference type="OrthoDB" id="46333at2759"/>
<evidence type="ECO:0000256" key="1">
    <source>
        <dbReference type="SAM" id="MobiDB-lite"/>
    </source>
</evidence>
<reference evidence="2 3" key="1">
    <citation type="journal article" date="2010" name="Nature">
        <title>The Ectocarpus genome and the independent evolution of multicellularity in brown algae.</title>
        <authorList>
            <person name="Cock J.M."/>
            <person name="Sterck L."/>
            <person name="Rouze P."/>
            <person name="Scornet D."/>
            <person name="Allen A.E."/>
            <person name="Amoutzias G."/>
            <person name="Anthouard V."/>
            <person name="Artiguenave F."/>
            <person name="Aury J.M."/>
            <person name="Badger J.H."/>
            <person name="Beszteri B."/>
            <person name="Billiau K."/>
            <person name="Bonnet E."/>
            <person name="Bothwell J.H."/>
            <person name="Bowler C."/>
            <person name="Boyen C."/>
            <person name="Brownlee C."/>
            <person name="Carrano C.J."/>
            <person name="Charrier B."/>
            <person name="Cho G.Y."/>
            <person name="Coelho S.M."/>
            <person name="Collen J."/>
            <person name="Corre E."/>
            <person name="Da Silva C."/>
            <person name="Delage L."/>
            <person name="Delaroque N."/>
            <person name="Dittami S.M."/>
            <person name="Doulbeau S."/>
            <person name="Elias M."/>
            <person name="Farnham G."/>
            <person name="Gachon C.M."/>
            <person name="Gschloessl B."/>
            <person name="Heesch S."/>
            <person name="Jabbari K."/>
            <person name="Jubin C."/>
            <person name="Kawai H."/>
            <person name="Kimura K."/>
            <person name="Kloareg B."/>
            <person name="Kupper F.C."/>
            <person name="Lang D."/>
            <person name="Le Bail A."/>
            <person name="Leblanc C."/>
            <person name="Lerouge P."/>
            <person name="Lohr M."/>
            <person name="Lopez P.J."/>
            <person name="Martens C."/>
            <person name="Maumus F."/>
            <person name="Michel G."/>
            <person name="Miranda-Saavedra D."/>
            <person name="Morales J."/>
            <person name="Moreau H."/>
            <person name="Motomura T."/>
            <person name="Nagasato C."/>
            <person name="Napoli C.A."/>
            <person name="Nelson D.R."/>
            <person name="Nyvall-Collen P."/>
            <person name="Peters A.F."/>
            <person name="Pommier C."/>
            <person name="Potin P."/>
            <person name="Poulain J."/>
            <person name="Quesneville H."/>
            <person name="Read B."/>
            <person name="Rensing S.A."/>
            <person name="Ritter A."/>
            <person name="Rousvoal S."/>
            <person name="Samanta M."/>
            <person name="Samson G."/>
            <person name="Schroeder D.C."/>
            <person name="Segurens B."/>
            <person name="Strittmatter M."/>
            <person name="Tonon T."/>
            <person name="Tregear J.W."/>
            <person name="Valentin K."/>
            <person name="von Dassow P."/>
            <person name="Yamagishi T."/>
            <person name="Van de Peer Y."/>
            <person name="Wincker P."/>
        </authorList>
    </citation>
    <scope>NUCLEOTIDE SEQUENCE [LARGE SCALE GENOMIC DNA]</scope>
    <source>
        <strain evidence="3">Ec32 / CCAP1310/4</strain>
    </source>
</reference>
<sequence length="350" mass="38022">MERHGFVVLTETGAIRDAYLEFMELLKAFFDGGSGWKEAFKGRVHFNERGIPMWHTGYEKCGIVREVFRAPASAFPPSSQRQPWPCPRLHRAWLAMLRLLQRVCHRALTLTLGRPVLGAPPAKAKKSRSTNRQGGASLKAVDGLLCERCPVCGSSLREEQEPEKGNAAAAVRGEKGGGSSTGGMDGGACHRQRFACSAIQDETGDGCGRDSCDDDSHDDFSVSYALRYPNEFADPALEQEDLTVGEHVDPSLFVAEPCCGVEGLEICDRASGSWLPVEAVCAGLGSDGGRSLAAAEGRELILFGGKALERATEGRVLGAPHRVRRGNLGRRHCFIYEQKYAEFFPPPALD</sequence>
<dbReference type="AlphaFoldDB" id="D7FWG5"/>
<dbReference type="SUPFAM" id="SSF51197">
    <property type="entry name" value="Clavaminate synthase-like"/>
    <property type="match status" value="1"/>
</dbReference>
<accession>D7FWG5</accession>
<proteinExistence type="predicted"/>
<dbReference type="InParanoid" id="D7FWG5"/>
<gene>
    <name evidence="2" type="ORF">Esi_0305_0018</name>
</gene>
<dbReference type="eggNOG" id="ENOG502RQMK">
    <property type="taxonomic scope" value="Eukaryota"/>
</dbReference>
<keyword evidence="3" id="KW-1185">Reference proteome</keyword>
<name>D7FWG5_ECTSI</name>
<dbReference type="EMBL" id="FN649760">
    <property type="protein sequence ID" value="CBJ32053.1"/>
    <property type="molecule type" value="Genomic_DNA"/>
</dbReference>
<evidence type="ECO:0000313" key="3">
    <source>
        <dbReference type="Proteomes" id="UP000002630"/>
    </source>
</evidence>
<protein>
    <submittedName>
        <fullName evidence="2">Uncharacterized protein</fullName>
    </submittedName>
</protein>
<dbReference type="InterPro" id="IPR027443">
    <property type="entry name" value="IPNS-like_sf"/>
</dbReference>
<dbReference type="Proteomes" id="UP000002630">
    <property type="component" value="Unassembled WGS sequence"/>
</dbReference>
<feature type="region of interest" description="Disordered" evidence="1">
    <location>
        <begin position="160"/>
        <end position="184"/>
    </location>
</feature>
<organism evidence="2 3">
    <name type="scientific">Ectocarpus siliculosus</name>
    <name type="common">Brown alga</name>
    <name type="synonym">Conferva siliculosa</name>
    <dbReference type="NCBI Taxonomy" id="2880"/>
    <lineage>
        <taxon>Eukaryota</taxon>
        <taxon>Sar</taxon>
        <taxon>Stramenopiles</taxon>
        <taxon>Ochrophyta</taxon>
        <taxon>PX clade</taxon>
        <taxon>Phaeophyceae</taxon>
        <taxon>Ectocarpales</taxon>
        <taxon>Ectocarpaceae</taxon>
        <taxon>Ectocarpus</taxon>
    </lineage>
</organism>
<dbReference type="Gene3D" id="2.60.120.330">
    <property type="entry name" value="B-lactam Antibiotic, Isopenicillin N Synthase, Chain"/>
    <property type="match status" value="1"/>
</dbReference>
<evidence type="ECO:0000313" key="2">
    <source>
        <dbReference type="EMBL" id="CBJ32053.1"/>
    </source>
</evidence>